<dbReference type="RefSeq" id="WP_138536492.1">
    <property type="nucleotide sequence ID" value="NZ_CP045429.1"/>
</dbReference>
<name>A0A5S3V3Q9_9GAMM</name>
<evidence type="ECO:0000313" key="2">
    <source>
        <dbReference type="Proteomes" id="UP000305729"/>
    </source>
</evidence>
<dbReference type="Proteomes" id="UP000305729">
    <property type="component" value="Chromosome 1"/>
</dbReference>
<reference evidence="1 2" key="1">
    <citation type="submission" date="2019-10" db="EMBL/GenBank/DDBJ databases">
        <title>Pseudoalteromonas rubra S4059.</title>
        <authorList>
            <person name="Paulsen S."/>
            <person name="Wang X."/>
        </authorList>
    </citation>
    <scope>NUCLEOTIDE SEQUENCE [LARGE SCALE GENOMIC DNA]</scope>
    <source>
        <strain evidence="1 2">S4059</strain>
    </source>
</reference>
<evidence type="ECO:0000313" key="1">
    <source>
        <dbReference type="EMBL" id="QPB83529.1"/>
    </source>
</evidence>
<organism evidence="1 2">
    <name type="scientific">Pseudoalteromonas rubra</name>
    <dbReference type="NCBI Taxonomy" id="43658"/>
    <lineage>
        <taxon>Bacteria</taxon>
        <taxon>Pseudomonadati</taxon>
        <taxon>Pseudomonadota</taxon>
        <taxon>Gammaproteobacteria</taxon>
        <taxon>Alteromonadales</taxon>
        <taxon>Pseudoalteromonadaceae</taxon>
        <taxon>Pseudoalteromonas</taxon>
    </lineage>
</organism>
<dbReference type="EMBL" id="CP045429">
    <property type="protein sequence ID" value="QPB83529.1"/>
    <property type="molecule type" value="Genomic_DNA"/>
</dbReference>
<sequence>MMEAIFISTNGTYLEATLEIEGKQYCVMDELTLDIENLPKIGESFAFEFSNSLDEDESWESIFQSNPEKKKCIEQVSGWRYRAFGQIISINPVTVDCGILKEEDIIHTNDPSVVGEFISFTISRLGVYAI</sequence>
<accession>A0A5S3V3Q9</accession>
<dbReference type="AlphaFoldDB" id="A0A5S3V3Q9"/>
<gene>
    <name evidence="1" type="ORF">CWC22_011235</name>
</gene>
<protein>
    <submittedName>
        <fullName evidence="1">Uncharacterized protein</fullName>
    </submittedName>
</protein>
<proteinExistence type="predicted"/>